<dbReference type="Pfam" id="PF12848">
    <property type="entry name" value="ABC_tran_Xtn"/>
    <property type="match status" value="1"/>
</dbReference>
<dbReference type="InterPro" id="IPR037118">
    <property type="entry name" value="Val-tRNA_synth_C_sf"/>
</dbReference>
<feature type="region of interest" description="Disordered" evidence="5">
    <location>
        <begin position="539"/>
        <end position="568"/>
    </location>
</feature>
<dbReference type="NCBIfam" id="NF000355">
    <property type="entry name" value="ribo_prot_ABC_F"/>
    <property type="match status" value="1"/>
</dbReference>
<reference evidence="7 8" key="1">
    <citation type="submission" date="2016-11" db="EMBL/GenBank/DDBJ databases">
        <title>Description of two novel members of the family Erysipelotrichaceae: Ileibacterium lipovorans gen. nov., sp. nov. and Dubosiella newyorkensis, gen. nov., sp. nov.</title>
        <authorList>
            <person name="Cox L.M."/>
            <person name="Sohn J."/>
            <person name="Tyrrell K.L."/>
            <person name="Citron D.M."/>
            <person name="Lawson P.A."/>
            <person name="Patel N.B."/>
            <person name="Iizumi T."/>
            <person name="Perez-Perez G.I."/>
            <person name="Goldstein E.J."/>
            <person name="Blaser M.J."/>
        </authorList>
    </citation>
    <scope>NUCLEOTIDE SEQUENCE [LARGE SCALE GENOMIC DNA]</scope>
    <source>
        <strain evidence="7 8">NYU-BL-A3</strain>
    </source>
</reference>
<dbReference type="InterPro" id="IPR003439">
    <property type="entry name" value="ABC_transporter-like_ATP-bd"/>
</dbReference>
<dbReference type="GO" id="GO:0005524">
    <property type="term" value="F:ATP binding"/>
    <property type="evidence" value="ECO:0007669"/>
    <property type="project" value="UniProtKB-KW"/>
</dbReference>
<dbReference type="Proteomes" id="UP000186341">
    <property type="component" value="Unassembled WGS sequence"/>
</dbReference>
<keyword evidence="4" id="KW-0175">Coiled coil</keyword>
<dbReference type="OrthoDB" id="9801441at2"/>
<feature type="domain" description="ABC transporter" evidence="6">
    <location>
        <begin position="323"/>
        <end position="537"/>
    </location>
</feature>
<organism evidence="7 8">
    <name type="scientific">Ileibacterium valens</name>
    <dbReference type="NCBI Taxonomy" id="1862668"/>
    <lineage>
        <taxon>Bacteria</taxon>
        <taxon>Bacillati</taxon>
        <taxon>Bacillota</taxon>
        <taxon>Erysipelotrichia</taxon>
        <taxon>Erysipelotrichales</taxon>
        <taxon>Erysipelotrichaceae</taxon>
        <taxon>Ileibacterium</taxon>
    </lineage>
</organism>
<evidence type="ECO:0000313" key="8">
    <source>
        <dbReference type="Proteomes" id="UP000186341"/>
    </source>
</evidence>
<dbReference type="InterPro" id="IPR003593">
    <property type="entry name" value="AAA+_ATPase"/>
</dbReference>
<dbReference type="FunFam" id="3.40.50.300:FF:000309">
    <property type="entry name" value="ABC transporter ATP-binding protein"/>
    <property type="match status" value="1"/>
</dbReference>
<dbReference type="AlphaFoldDB" id="A0A1U7NEP3"/>
<dbReference type="SUPFAM" id="SSF52540">
    <property type="entry name" value="P-loop containing nucleoside triphosphate hydrolases"/>
    <property type="match status" value="2"/>
</dbReference>
<protein>
    <submittedName>
        <fullName evidence="7">ABC transporter ATP-binding protein</fullName>
    </submittedName>
</protein>
<keyword evidence="2" id="KW-0547">Nucleotide-binding</keyword>
<feature type="coiled-coil region" evidence="4">
    <location>
        <begin position="83"/>
        <end position="129"/>
    </location>
</feature>
<keyword evidence="8" id="KW-1185">Reference proteome</keyword>
<dbReference type="GeneID" id="82203268"/>
<dbReference type="RefSeq" id="WP_075820293.1">
    <property type="nucleotide sequence ID" value="NZ_CAPNHH010000083.1"/>
</dbReference>
<feature type="compositionally biased region" description="Polar residues" evidence="5">
    <location>
        <begin position="557"/>
        <end position="568"/>
    </location>
</feature>
<dbReference type="EMBL" id="MPJW01000174">
    <property type="protein sequence ID" value="OLU38216.1"/>
    <property type="molecule type" value="Genomic_DNA"/>
</dbReference>
<dbReference type="PROSITE" id="PS50893">
    <property type="entry name" value="ABC_TRANSPORTER_2"/>
    <property type="match status" value="2"/>
</dbReference>
<dbReference type="GO" id="GO:0016887">
    <property type="term" value="F:ATP hydrolysis activity"/>
    <property type="evidence" value="ECO:0007669"/>
    <property type="project" value="InterPro"/>
</dbReference>
<dbReference type="GO" id="GO:0003676">
    <property type="term" value="F:nucleic acid binding"/>
    <property type="evidence" value="ECO:0007669"/>
    <property type="project" value="UniProtKB-ARBA"/>
</dbReference>
<evidence type="ECO:0000313" key="7">
    <source>
        <dbReference type="EMBL" id="OLU38216.1"/>
    </source>
</evidence>
<dbReference type="InterPro" id="IPR017871">
    <property type="entry name" value="ABC_transporter-like_CS"/>
</dbReference>
<dbReference type="Gene3D" id="1.10.287.380">
    <property type="entry name" value="Valyl-tRNA synthetase, C-terminal domain"/>
    <property type="match status" value="1"/>
</dbReference>
<dbReference type="PANTHER" id="PTHR42855:SF2">
    <property type="entry name" value="DRUG RESISTANCE ABC TRANSPORTER,ATP-BINDING PROTEIN"/>
    <property type="match status" value="1"/>
</dbReference>
<dbReference type="PROSITE" id="PS00211">
    <property type="entry name" value="ABC_TRANSPORTER_1"/>
    <property type="match status" value="2"/>
</dbReference>
<dbReference type="InterPro" id="IPR032781">
    <property type="entry name" value="ABC_tran_Xtn"/>
</dbReference>
<proteinExistence type="predicted"/>
<name>A0A1U7NEP3_9FIRM</name>
<dbReference type="CDD" id="cd03221">
    <property type="entry name" value="ABCF_EF-3"/>
    <property type="match status" value="2"/>
</dbReference>
<evidence type="ECO:0000256" key="4">
    <source>
        <dbReference type="SAM" id="Coils"/>
    </source>
</evidence>
<dbReference type="InterPro" id="IPR027417">
    <property type="entry name" value="P-loop_NTPase"/>
</dbReference>
<evidence type="ECO:0000256" key="5">
    <source>
        <dbReference type="SAM" id="MobiDB-lite"/>
    </source>
</evidence>
<keyword evidence="3 7" id="KW-0067">ATP-binding</keyword>
<dbReference type="Pfam" id="PF00005">
    <property type="entry name" value="ABC_tran"/>
    <property type="match status" value="2"/>
</dbReference>
<dbReference type="Gene3D" id="3.40.50.300">
    <property type="entry name" value="P-loop containing nucleotide triphosphate hydrolases"/>
    <property type="match status" value="2"/>
</dbReference>
<keyword evidence="1" id="KW-0677">Repeat</keyword>
<evidence type="ECO:0000259" key="6">
    <source>
        <dbReference type="PROSITE" id="PS50893"/>
    </source>
</evidence>
<feature type="domain" description="ABC transporter" evidence="6">
    <location>
        <begin position="3"/>
        <end position="255"/>
    </location>
</feature>
<dbReference type="FunFam" id="3.40.50.300:FF:000011">
    <property type="entry name" value="Putative ABC transporter ATP-binding component"/>
    <property type="match status" value="1"/>
</dbReference>
<comment type="caution">
    <text evidence="7">The sequence shown here is derived from an EMBL/GenBank/DDBJ whole genome shotgun (WGS) entry which is preliminary data.</text>
</comment>
<feature type="coiled-coil region" evidence="4">
    <location>
        <begin position="568"/>
        <end position="632"/>
    </location>
</feature>
<dbReference type="SMART" id="SM00382">
    <property type="entry name" value="AAA"/>
    <property type="match status" value="2"/>
</dbReference>
<evidence type="ECO:0000256" key="3">
    <source>
        <dbReference type="ARBA" id="ARBA00022840"/>
    </source>
</evidence>
<gene>
    <name evidence="7" type="ORF">BO222_08830</name>
</gene>
<accession>A0A1U7NEP3</accession>
<evidence type="ECO:0000256" key="1">
    <source>
        <dbReference type="ARBA" id="ARBA00022737"/>
    </source>
</evidence>
<sequence>MLLQLSNISKSFGAQDVLTSATLTVRSNEKIALVGRNGSGKTTLLKMITSEEEPDQGDVFKSDSLRVGYLAQIAFSSEDRTVYEELLDEFRDVISLEKKLEEQAALLAVDSSEQQLDRYERLQNEFESRGGYDYEHELRSVFMNSGFEERELKKKISEFSSGQRTRIALVKLLLSKPDLLLLDEPTNHLDVKAIEWLEGYISRYPKAVILVSHDRMFLEHTATEIVELEFGKTTRYPGSYTHYLSAKEEFLAKNHEAYIRQQKEIDRLESLIEKFRYKSSKAAFAQSKIKYLQRMDRIEDVKSDQSRLNASFSSARKGGERVLEVDQIEVGYSKERPLTKVSFQLMRGDRLAIVGPNGIGKSTLLKTLMDRMPALSGQWHFGHQVDTGYFDQDSSELKSNRTVIDELWDENPDATQTEIRSTLARFLFTGEEVFKQTMDISGGERVCLALAKLMMDHDNLLVLDEPTNHLDIPAREALENALKEYDGTILFVSHDRMFLSKMANRILEIDDQGKSHLYMLNYNEYSERKKAGTLVETLQDDALKKKTPSKKNTSKSEPASQNLSYSQRNSIKNRVANLEKLLEKADEDLENLEELRYNPEYYQDYRKMEELEEQIDDKKNEIERLSAEWEEKSLLLES</sequence>
<dbReference type="InterPro" id="IPR051309">
    <property type="entry name" value="ABCF_ATPase"/>
</dbReference>
<evidence type="ECO:0000256" key="2">
    <source>
        <dbReference type="ARBA" id="ARBA00022741"/>
    </source>
</evidence>
<dbReference type="PANTHER" id="PTHR42855">
    <property type="entry name" value="ABC TRANSPORTER ATP-BINDING SUBUNIT"/>
    <property type="match status" value="1"/>
</dbReference>